<sequence length="321" mass="34353">MTSRTHEAAADSPTGVYAAGVLLWRETGDGVETLVIHRRRHDDFSLAKGKVDPGETLPQTAVRETWEETGLRVALAAPLTTVAYDLPDGRPKEVAYWTAEIDEAAHASHAFVPNDEVDALEWLPLAAARERLTYDIDRGVLDEFAARVDAGTARTFAVIALRHAKAAPPLSWPGADESRPLTGRGHEQAELLVPILEAFGPRRVITSSAVRCRATVAPFATATGIEPEVSTAISQLAYDGGDDAVDETIAAVIADRTPTVLCSHSPVMPEIVRETAHATDTPTDRVMRASMLSTGECVVLHVAHDDPSLGIVATETHGPLV</sequence>
<dbReference type="AlphaFoldDB" id="A0A6H9WKQ9"/>
<dbReference type="InterPro" id="IPR020084">
    <property type="entry name" value="NUDIX_hydrolase_CS"/>
</dbReference>
<keyword evidence="1 3" id="KW-0378">Hydrolase</keyword>
<dbReference type="PROSITE" id="PS51462">
    <property type="entry name" value="NUDIX"/>
    <property type="match status" value="1"/>
</dbReference>
<accession>A0A6H9WKQ9</accession>
<dbReference type="Gene3D" id="3.40.50.1240">
    <property type="entry name" value="Phosphoglycerate mutase-like"/>
    <property type="match status" value="1"/>
</dbReference>
<dbReference type="InterPro" id="IPR015797">
    <property type="entry name" value="NUDIX_hydrolase-like_dom_sf"/>
</dbReference>
<comment type="caution">
    <text evidence="3">The sequence shown here is derived from an EMBL/GenBank/DDBJ whole genome shotgun (WGS) entry which is preliminary data.</text>
</comment>
<dbReference type="PANTHER" id="PTHR21340:SF0">
    <property type="entry name" value="BIS(5'-NUCLEOSYL)-TETRAPHOSPHATASE [ASYMMETRICAL]"/>
    <property type="match status" value="1"/>
</dbReference>
<dbReference type="Pfam" id="PF00300">
    <property type="entry name" value="His_Phos_1"/>
    <property type="match status" value="1"/>
</dbReference>
<protein>
    <submittedName>
        <fullName evidence="3">NUDIX hydrolase</fullName>
    </submittedName>
</protein>
<dbReference type="GO" id="GO:0006167">
    <property type="term" value="P:AMP biosynthetic process"/>
    <property type="evidence" value="ECO:0007669"/>
    <property type="project" value="TreeGrafter"/>
</dbReference>
<evidence type="ECO:0000256" key="1">
    <source>
        <dbReference type="ARBA" id="ARBA00022801"/>
    </source>
</evidence>
<dbReference type="InterPro" id="IPR029033">
    <property type="entry name" value="His_PPase_superfam"/>
</dbReference>
<dbReference type="InterPro" id="IPR013078">
    <property type="entry name" value="His_Pase_superF_clade-1"/>
</dbReference>
<reference evidence="3 4" key="1">
    <citation type="submission" date="2019-09" db="EMBL/GenBank/DDBJ databases">
        <title>Phylogeny of genus Pseudoclavibacter and closely related genus.</title>
        <authorList>
            <person name="Li Y."/>
        </authorList>
    </citation>
    <scope>NUCLEOTIDE SEQUENCE [LARGE SCALE GENOMIC DNA]</scope>
    <source>
        <strain evidence="3 4">EGI 60007</strain>
    </source>
</reference>
<organism evidence="3 4">
    <name type="scientific">Pseudoclavibacter endophyticus</name>
    <dbReference type="NCBI Taxonomy" id="1778590"/>
    <lineage>
        <taxon>Bacteria</taxon>
        <taxon>Bacillati</taxon>
        <taxon>Actinomycetota</taxon>
        <taxon>Actinomycetes</taxon>
        <taxon>Micrococcales</taxon>
        <taxon>Microbacteriaceae</taxon>
        <taxon>Pseudoclavibacter</taxon>
    </lineage>
</organism>
<gene>
    <name evidence="3" type="ORF">F8O04_03775</name>
</gene>
<evidence type="ECO:0000259" key="2">
    <source>
        <dbReference type="PROSITE" id="PS51462"/>
    </source>
</evidence>
<keyword evidence="4" id="KW-1185">Reference proteome</keyword>
<dbReference type="Pfam" id="PF00293">
    <property type="entry name" value="NUDIX"/>
    <property type="match status" value="1"/>
</dbReference>
<dbReference type="SUPFAM" id="SSF53254">
    <property type="entry name" value="Phosphoglycerate mutase-like"/>
    <property type="match status" value="1"/>
</dbReference>
<evidence type="ECO:0000313" key="3">
    <source>
        <dbReference type="EMBL" id="KAB1649396.1"/>
    </source>
</evidence>
<proteinExistence type="predicted"/>
<dbReference type="GO" id="GO:0004081">
    <property type="term" value="F:bis(5'-nucleosyl)-tetraphosphatase (asymmetrical) activity"/>
    <property type="evidence" value="ECO:0007669"/>
    <property type="project" value="TreeGrafter"/>
</dbReference>
<dbReference type="CDD" id="cd07040">
    <property type="entry name" value="HP"/>
    <property type="match status" value="1"/>
</dbReference>
<dbReference type="Gene3D" id="3.90.79.10">
    <property type="entry name" value="Nucleoside Triphosphate Pyrophosphohydrolase"/>
    <property type="match status" value="1"/>
</dbReference>
<dbReference type="PROSITE" id="PS00893">
    <property type="entry name" value="NUDIX_BOX"/>
    <property type="match status" value="1"/>
</dbReference>
<evidence type="ECO:0000313" key="4">
    <source>
        <dbReference type="Proteomes" id="UP000431744"/>
    </source>
</evidence>
<dbReference type="GO" id="GO:0006754">
    <property type="term" value="P:ATP biosynthetic process"/>
    <property type="evidence" value="ECO:0007669"/>
    <property type="project" value="TreeGrafter"/>
</dbReference>
<dbReference type="EMBL" id="WBJY01000001">
    <property type="protein sequence ID" value="KAB1649396.1"/>
    <property type="molecule type" value="Genomic_DNA"/>
</dbReference>
<dbReference type="SUPFAM" id="SSF55811">
    <property type="entry name" value="Nudix"/>
    <property type="match status" value="1"/>
</dbReference>
<dbReference type="InterPro" id="IPR000086">
    <property type="entry name" value="NUDIX_hydrolase_dom"/>
</dbReference>
<dbReference type="OrthoDB" id="4287477at2"/>
<dbReference type="SMART" id="SM00855">
    <property type="entry name" value="PGAM"/>
    <property type="match status" value="1"/>
</dbReference>
<dbReference type="RefSeq" id="WP_158027986.1">
    <property type="nucleotide sequence ID" value="NZ_BMHG01000001.1"/>
</dbReference>
<dbReference type="InterPro" id="IPR051325">
    <property type="entry name" value="Nudix_hydrolase_domain"/>
</dbReference>
<dbReference type="PANTHER" id="PTHR21340">
    <property type="entry name" value="DIADENOSINE 5,5-P1,P4-TETRAPHOSPHATE PYROPHOSPHOHYDROLASE MUTT"/>
    <property type="match status" value="1"/>
</dbReference>
<feature type="domain" description="Nudix hydrolase" evidence="2">
    <location>
        <begin position="14"/>
        <end position="146"/>
    </location>
</feature>
<dbReference type="Proteomes" id="UP000431744">
    <property type="component" value="Unassembled WGS sequence"/>
</dbReference>
<name>A0A6H9WKQ9_9MICO</name>
<dbReference type="CDD" id="cd03673">
    <property type="entry name" value="NUDIX_Ap6A_hydrolase"/>
    <property type="match status" value="1"/>
</dbReference>